<dbReference type="PRINTS" id="PR00376">
    <property type="entry name" value="IL1BCENZYME"/>
</dbReference>
<dbReference type="SUPFAM" id="SSF52129">
    <property type="entry name" value="Caspase-like"/>
    <property type="match status" value="1"/>
</dbReference>
<comment type="similarity">
    <text evidence="1">Belongs to the peptidase C14A family.</text>
</comment>
<dbReference type="PANTHER" id="PTHR22576:SF41">
    <property type="entry name" value="CASPASE 14, APOPTOSIS-RELATED CYSTEINE PEPTIDASE"/>
    <property type="match status" value="1"/>
</dbReference>
<dbReference type="OrthoDB" id="6116485at2759"/>
<protein>
    <recommendedName>
        <fullName evidence="2">Caspase family p10 domain-containing protein</fullName>
    </recommendedName>
</protein>
<proteinExistence type="inferred from homology"/>
<dbReference type="InterPro" id="IPR029030">
    <property type="entry name" value="Caspase-like_dom_sf"/>
</dbReference>
<dbReference type="Gene3D" id="3.40.50.1460">
    <property type="match status" value="1"/>
</dbReference>
<name>A0A914APL0_PATMI</name>
<evidence type="ECO:0000313" key="3">
    <source>
        <dbReference type="EnsemblMetazoa" id="XP_038065687.1"/>
    </source>
</evidence>
<dbReference type="InterPro" id="IPR002138">
    <property type="entry name" value="Pept_C14_p10"/>
</dbReference>
<keyword evidence="4" id="KW-1185">Reference proteome</keyword>
<evidence type="ECO:0000313" key="4">
    <source>
        <dbReference type="Proteomes" id="UP000887568"/>
    </source>
</evidence>
<dbReference type="InterPro" id="IPR015917">
    <property type="entry name" value="Pept_C14A"/>
</dbReference>
<dbReference type="PROSITE" id="PS50207">
    <property type="entry name" value="CASPASE_P10"/>
    <property type="match status" value="1"/>
</dbReference>
<dbReference type="Pfam" id="PF00656">
    <property type="entry name" value="Peptidase_C14"/>
    <property type="match status" value="1"/>
</dbReference>
<dbReference type="PANTHER" id="PTHR22576">
    <property type="entry name" value="MUCOSA ASSOCIATED LYMPHOID TISSUE LYMPHOMA TRANSLOCATION PROTEIN 1/PARACASPASE"/>
    <property type="match status" value="1"/>
</dbReference>
<dbReference type="RefSeq" id="XP_038065687.1">
    <property type="nucleotide sequence ID" value="XM_038209759.1"/>
</dbReference>
<sequence length="138" mass="15348">MAQHTENICTAVSSSYSVVVLACRGMHCDRGVDLGKADQARENAEIVQSTASTSLVIPVEADFFVAYSTPPEYVSWLNPTLGSWFIQALVKVLNEKGTSLEINQLLTRVNHIVAYQGEAKKQMPYYTSTLTKDLYFHE</sequence>
<dbReference type="GO" id="GO:0004197">
    <property type="term" value="F:cysteine-type endopeptidase activity"/>
    <property type="evidence" value="ECO:0007669"/>
    <property type="project" value="InterPro"/>
</dbReference>
<dbReference type="InterPro" id="IPR052039">
    <property type="entry name" value="Caspase-related_regulators"/>
</dbReference>
<dbReference type="GO" id="GO:0006508">
    <property type="term" value="P:proteolysis"/>
    <property type="evidence" value="ECO:0007669"/>
    <property type="project" value="InterPro"/>
</dbReference>
<dbReference type="Proteomes" id="UP000887568">
    <property type="component" value="Unplaced"/>
</dbReference>
<dbReference type="SMART" id="SM00115">
    <property type="entry name" value="CASc"/>
    <property type="match status" value="1"/>
</dbReference>
<dbReference type="GeneID" id="119735823"/>
<dbReference type="OMA" id="ANYHREA"/>
<organism evidence="3 4">
    <name type="scientific">Patiria miniata</name>
    <name type="common">Bat star</name>
    <name type="synonym">Asterina miniata</name>
    <dbReference type="NCBI Taxonomy" id="46514"/>
    <lineage>
        <taxon>Eukaryota</taxon>
        <taxon>Metazoa</taxon>
        <taxon>Echinodermata</taxon>
        <taxon>Eleutherozoa</taxon>
        <taxon>Asterozoa</taxon>
        <taxon>Asteroidea</taxon>
        <taxon>Valvatacea</taxon>
        <taxon>Valvatida</taxon>
        <taxon>Asterinidae</taxon>
        <taxon>Patiria</taxon>
    </lineage>
</organism>
<evidence type="ECO:0000256" key="1">
    <source>
        <dbReference type="ARBA" id="ARBA00010134"/>
    </source>
</evidence>
<accession>A0A914APL0</accession>
<feature type="domain" description="Caspase family p10" evidence="2">
    <location>
        <begin position="53"/>
        <end position="138"/>
    </location>
</feature>
<dbReference type="InterPro" id="IPR011600">
    <property type="entry name" value="Pept_C14_caspase"/>
</dbReference>
<dbReference type="EnsemblMetazoa" id="XM_038209759.1">
    <property type="protein sequence ID" value="XP_038065687.1"/>
    <property type="gene ID" value="LOC119735823"/>
</dbReference>
<dbReference type="AlphaFoldDB" id="A0A914APL0"/>
<reference evidence="3" key="1">
    <citation type="submission" date="2022-11" db="UniProtKB">
        <authorList>
            <consortium name="EnsemblMetazoa"/>
        </authorList>
    </citation>
    <scope>IDENTIFICATION</scope>
</reference>
<evidence type="ECO:0000259" key="2">
    <source>
        <dbReference type="PROSITE" id="PS50207"/>
    </source>
</evidence>